<name>A0A9N9CY57_9GLOM</name>
<feature type="transmembrane region" description="Helical" evidence="1">
    <location>
        <begin position="50"/>
        <end position="68"/>
    </location>
</feature>
<accession>A0A9N9CY57</accession>
<keyword evidence="3" id="KW-1185">Reference proteome</keyword>
<dbReference type="EMBL" id="CAJVPI010001594">
    <property type="protein sequence ID" value="CAG8619956.1"/>
    <property type="molecule type" value="Genomic_DNA"/>
</dbReference>
<reference evidence="2" key="1">
    <citation type="submission" date="2021-06" db="EMBL/GenBank/DDBJ databases">
        <authorList>
            <person name="Kallberg Y."/>
            <person name="Tangrot J."/>
            <person name="Rosling A."/>
        </authorList>
    </citation>
    <scope>NUCLEOTIDE SEQUENCE</scope>
    <source>
        <strain evidence="2">BR232B</strain>
    </source>
</reference>
<dbReference type="Proteomes" id="UP000789739">
    <property type="component" value="Unassembled WGS sequence"/>
</dbReference>
<comment type="caution">
    <text evidence="2">The sequence shown here is derived from an EMBL/GenBank/DDBJ whole genome shotgun (WGS) entry which is preliminary data.</text>
</comment>
<organism evidence="2 3">
    <name type="scientific">Paraglomus brasilianum</name>
    <dbReference type="NCBI Taxonomy" id="144538"/>
    <lineage>
        <taxon>Eukaryota</taxon>
        <taxon>Fungi</taxon>
        <taxon>Fungi incertae sedis</taxon>
        <taxon>Mucoromycota</taxon>
        <taxon>Glomeromycotina</taxon>
        <taxon>Glomeromycetes</taxon>
        <taxon>Paraglomerales</taxon>
        <taxon>Paraglomeraceae</taxon>
        <taxon>Paraglomus</taxon>
    </lineage>
</organism>
<proteinExistence type="predicted"/>
<evidence type="ECO:0000313" key="2">
    <source>
        <dbReference type="EMBL" id="CAG8619956.1"/>
    </source>
</evidence>
<keyword evidence="1" id="KW-1133">Transmembrane helix</keyword>
<evidence type="ECO:0000256" key="1">
    <source>
        <dbReference type="SAM" id="Phobius"/>
    </source>
</evidence>
<dbReference type="AlphaFoldDB" id="A0A9N9CY57"/>
<evidence type="ECO:0000313" key="3">
    <source>
        <dbReference type="Proteomes" id="UP000789739"/>
    </source>
</evidence>
<gene>
    <name evidence="2" type="ORF">PBRASI_LOCUS8648</name>
</gene>
<sequence>MAAYQQLAHKELFALQTLDSVPVDIIATDFQQERRTAIPWYLNGCLLTKALIFGVIFSWTLVVIYQVIRVSS</sequence>
<keyword evidence="1" id="KW-0812">Transmembrane</keyword>
<dbReference type="OrthoDB" id="2444135at2759"/>
<protein>
    <submittedName>
        <fullName evidence="2">11575_t:CDS:1</fullName>
    </submittedName>
</protein>
<keyword evidence="1" id="KW-0472">Membrane</keyword>